<proteinExistence type="inferred from homology"/>
<dbReference type="InterPro" id="IPR033116">
    <property type="entry name" value="TRYPSIN_SER"/>
</dbReference>
<comment type="similarity">
    <text evidence="5">Belongs to the peptidase S1 family. CLIP subfamily.</text>
</comment>
<dbReference type="PROSITE" id="PS00135">
    <property type="entry name" value="TRYPSIN_SER"/>
    <property type="match status" value="1"/>
</dbReference>
<dbReference type="SUPFAM" id="SSF50494">
    <property type="entry name" value="Trypsin-like serine proteases"/>
    <property type="match status" value="1"/>
</dbReference>
<dbReference type="PROSITE" id="PS50240">
    <property type="entry name" value="TRYPSIN_DOM"/>
    <property type="match status" value="1"/>
</dbReference>
<evidence type="ECO:0000313" key="8">
    <source>
        <dbReference type="Proteomes" id="UP000694393"/>
    </source>
</evidence>
<evidence type="ECO:0000256" key="1">
    <source>
        <dbReference type="ARBA" id="ARBA00022670"/>
    </source>
</evidence>
<evidence type="ECO:0000259" key="6">
    <source>
        <dbReference type="PROSITE" id="PS50240"/>
    </source>
</evidence>
<evidence type="ECO:0000256" key="2">
    <source>
        <dbReference type="ARBA" id="ARBA00022801"/>
    </source>
</evidence>
<dbReference type="SMART" id="SM00020">
    <property type="entry name" value="Tryp_SPc"/>
    <property type="match status" value="1"/>
</dbReference>
<keyword evidence="8" id="KW-1185">Reference proteome</keyword>
<dbReference type="InterPro" id="IPR001314">
    <property type="entry name" value="Peptidase_S1A"/>
</dbReference>
<evidence type="ECO:0000256" key="5">
    <source>
        <dbReference type="ARBA" id="ARBA00024195"/>
    </source>
</evidence>
<dbReference type="AlphaFoldDB" id="A0A8C8VMN8"/>
<reference evidence="7" key="1">
    <citation type="submission" date="2025-08" db="UniProtKB">
        <authorList>
            <consortium name="Ensembl"/>
        </authorList>
    </citation>
    <scope>IDENTIFICATION</scope>
</reference>
<reference evidence="7" key="2">
    <citation type="submission" date="2025-09" db="UniProtKB">
        <authorList>
            <consortium name="Ensembl"/>
        </authorList>
    </citation>
    <scope>IDENTIFICATION</scope>
</reference>
<keyword evidence="1" id="KW-0645">Protease</keyword>
<keyword evidence="4" id="KW-1015">Disulfide bond</keyword>
<keyword evidence="2" id="KW-0378">Hydrolase</keyword>
<dbReference type="CDD" id="cd00190">
    <property type="entry name" value="Tryp_SPc"/>
    <property type="match status" value="1"/>
</dbReference>
<dbReference type="InterPro" id="IPR001254">
    <property type="entry name" value="Trypsin_dom"/>
</dbReference>
<accession>A0A8C8VMN8</accession>
<dbReference type="FunFam" id="2.40.10.10:FF:000002">
    <property type="entry name" value="Transmembrane protease serine"/>
    <property type="match status" value="1"/>
</dbReference>
<name>A0A8C8VMN8_9SAUR</name>
<dbReference type="GO" id="GO:0004252">
    <property type="term" value="F:serine-type endopeptidase activity"/>
    <property type="evidence" value="ECO:0007669"/>
    <property type="project" value="InterPro"/>
</dbReference>
<dbReference type="Ensembl" id="ENSPCET00000019960.1">
    <property type="protein sequence ID" value="ENSPCEP00000019303.1"/>
    <property type="gene ID" value="ENSPCEG00000015016.1"/>
</dbReference>
<dbReference type="PRINTS" id="PR00722">
    <property type="entry name" value="CHYMOTRYPSIN"/>
</dbReference>
<dbReference type="InterPro" id="IPR043504">
    <property type="entry name" value="Peptidase_S1_PA_chymotrypsin"/>
</dbReference>
<organism evidence="7 8">
    <name type="scientific">Pelusios castaneus</name>
    <name type="common">West African mud turtle</name>
    <dbReference type="NCBI Taxonomy" id="367368"/>
    <lineage>
        <taxon>Eukaryota</taxon>
        <taxon>Metazoa</taxon>
        <taxon>Chordata</taxon>
        <taxon>Craniata</taxon>
        <taxon>Vertebrata</taxon>
        <taxon>Euteleostomi</taxon>
        <taxon>Archelosauria</taxon>
        <taxon>Testudinata</taxon>
        <taxon>Testudines</taxon>
        <taxon>Pleurodira</taxon>
        <taxon>Pelomedusidae</taxon>
        <taxon>Pelusios</taxon>
    </lineage>
</organism>
<dbReference type="Gene3D" id="2.40.10.10">
    <property type="entry name" value="Trypsin-like serine proteases"/>
    <property type="match status" value="2"/>
</dbReference>
<dbReference type="PANTHER" id="PTHR24252">
    <property type="entry name" value="ACROSIN-RELATED"/>
    <property type="match status" value="1"/>
</dbReference>
<dbReference type="Proteomes" id="UP000694393">
    <property type="component" value="Unplaced"/>
</dbReference>
<evidence type="ECO:0000313" key="7">
    <source>
        <dbReference type="Ensembl" id="ENSPCEP00000019303.1"/>
    </source>
</evidence>
<dbReference type="PANTHER" id="PTHR24252:SF28">
    <property type="entry name" value="TRANSMEMBRANE PROTEASE SERINE 11C ISOFORM X1"/>
    <property type="match status" value="1"/>
</dbReference>
<dbReference type="Pfam" id="PF00089">
    <property type="entry name" value="Trypsin"/>
    <property type="match status" value="1"/>
</dbReference>
<dbReference type="GO" id="GO:0006508">
    <property type="term" value="P:proteolysis"/>
    <property type="evidence" value="ECO:0007669"/>
    <property type="project" value="UniProtKB-KW"/>
</dbReference>
<sequence>MPPLHLGDPRKWTANFGTVVRPPKKRTYIRNIIIHEEYTDGFQNHDYDIAVVQLSTPVEFTNDVHAVCLPEALFVLPHDTKCFVTGWGALRSDGPSINYLRQAEVKIIDTYICNSAEVYNGVIKPGMVCAGYLEGKIDACQGDSGGPLVTADRRGIWYLVGIVSWGDECAKRNKPGVYTRVTYYRDWIAAKTGI</sequence>
<evidence type="ECO:0000256" key="4">
    <source>
        <dbReference type="ARBA" id="ARBA00023157"/>
    </source>
</evidence>
<keyword evidence="3" id="KW-0720">Serine protease</keyword>
<dbReference type="InterPro" id="IPR009003">
    <property type="entry name" value="Peptidase_S1_PA"/>
</dbReference>
<protein>
    <recommendedName>
        <fullName evidence="6">Peptidase S1 domain-containing protein</fullName>
    </recommendedName>
</protein>
<evidence type="ECO:0000256" key="3">
    <source>
        <dbReference type="ARBA" id="ARBA00022825"/>
    </source>
</evidence>
<feature type="domain" description="Peptidase S1" evidence="6">
    <location>
        <begin position="1"/>
        <end position="193"/>
    </location>
</feature>